<dbReference type="OrthoDB" id="9780211at2"/>
<dbReference type="InterPro" id="IPR050892">
    <property type="entry name" value="ADP-ribose_metab_enzymes"/>
</dbReference>
<keyword evidence="4" id="KW-1185">Reference proteome</keyword>
<dbReference type="RefSeq" id="WP_106300486.1">
    <property type="nucleotide sequence ID" value="NZ_PVWO01000027.1"/>
</dbReference>
<dbReference type="EMBL" id="PVWO01000027">
    <property type="protein sequence ID" value="PSB58659.1"/>
    <property type="molecule type" value="Genomic_DNA"/>
</dbReference>
<name>A0A2T1GLK3_9CYAN</name>
<dbReference type="InterPro" id="IPR002589">
    <property type="entry name" value="Macro_dom"/>
</dbReference>
<comment type="caution">
    <text evidence="3">The sequence shown here is derived from an EMBL/GenBank/DDBJ whole genome shotgun (WGS) entry which is preliminary data.</text>
</comment>
<dbReference type="PANTHER" id="PTHR12521">
    <property type="entry name" value="PROTEIN C6ORF130"/>
    <property type="match status" value="1"/>
</dbReference>
<dbReference type="PROSITE" id="PS51154">
    <property type="entry name" value="MACRO"/>
    <property type="match status" value="1"/>
</dbReference>
<organism evidence="3 4">
    <name type="scientific">Chamaesiphon polymorphus CCALA 037</name>
    <dbReference type="NCBI Taxonomy" id="2107692"/>
    <lineage>
        <taxon>Bacteria</taxon>
        <taxon>Bacillati</taxon>
        <taxon>Cyanobacteriota</taxon>
        <taxon>Cyanophyceae</taxon>
        <taxon>Gomontiellales</taxon>
        <taxon>Chamaesiphonaceae</taxon>
        <taxon>Chamaesiphon</taxon>
    </lineage>
</organism>
<reference evidence="3 4" key="1">
    <citation type="submission" date="2018-03" db="EMBL/GenBank/DDBJ databases">
        <title>The ancient ancestry and fast evolution of plastids.</title>
        <authorList>
            <person name="Moore K.R."/>
            <person name="Magnabosco C."/>
            <person name="Momper L."/>
            <person name="Gold D.A."/>
            <person name="Bosak T."/>
            <person name="Fournier G.P."/>
        </authorList>
    </citation>
    <scope>NUCLEOTIDE SEQUENCE [LARGE SCALE GENOMIC DNA]</scope>
    <source>
        <strain evidence="3 4">CCALA 037</strain>
    </source>
</reference>
<comment type="catalytic activity">
    <reaction evidence="1">
        <text>an N-(ADP-alpha-D-ribosyl)-thymidine in DNA + H2O = a thymidine in DNA + ADP-D-ribose</text>
        <dbReference type="Rhea" id="RHEA:71655"/>
        <dbReference type="Rhea" id="RHEA-COMP:13556"/>
        <dbReference type="Rhea" id="RHEA-COMP:18051"/>
        <dbReference type="ChEBI" id="CHEBI:15377"/>
        <dbReference type="ChEBI" id="CHEBI:57967"/>
        <dbReference type="ChEBI" id="CHEBI:137386"/>
        <dbReference type="ChEBI" id="CHEBI:191199"/>
    </reaction>
    <physiologicalReaction direction="left-to-right" evidence="1">
        <dbReference type="Rhea" id="RHEA:71656"/>
    </physiologicalReaction>
</comment>
<sequence>MNILRGDLIELAKAGTFDVIIHGCNCQCRMGRGIALTIKQQFPEAYAADCQTTIADRTKLGTFTSVDIVGNASPFLRNATRTENRDGFNFTIVNGYTQFHWQGDGVLADYDAIRSVFRGVKQKFAGKRIGYPKIGAGLAKGDWEIIAKIIESELAGENHTYVEFMSQNQQLIV</sequence>
<evidence type="ECO:0000313" key="4">
    <source>
        <dbReference type="Proteomes" id="UP000238937"/>
    </source>
</evidence>
<dbReference type="Proteomes" id="UP000238937">
    <property type="component" value="Unassembled WGS sequence"/>
</dbReference>
<dbReference type="PANTHER" id="PTHR12521:SF0">
    <property type="entry name" value="ADP-RIBOSE GLYCOHYDROLASE OARD1"/>
    <property type="match status" value="1"/>
</dbReference>
<dbReference type="GO" id="GO:0140291">
    <property type="term" value="P:peptidyl-glutamate ADP-deribosylation"/>
    <property type="evidence" value="ECO:0007669"/>
    <property type="project" value="TreeGrafter"/>
</dbReference>
<evidence type="ECO:0000256" key="1">
    <source>
        <dbReference type="ARBA" id="ARBA00035885"/>
    </source>
</evidence>
<evidence type="ECO:0000313" key="3">
    <source>
        <dbReference type="EMBL" id="PSB58659.1"/>
    </source>
</evidence>
<protein>
    <submittedName>
        <fullName evidence="3">Phosphatase</fullName>
    </submittedName>
</protein>
<dbReference type="InterPro" id="IPR043472">
    <property type="entry name" value="Macro_dom-like"/>
</dbReference>
<proteinExistence type="predicted"/>
<dbReference type="SUPFAM" id="SSF52949">
    <property type="entry name" value="Macro domain-like"/>
    <property type="match status" value="1"/>
</dbReference>
<accession>A0A2T1GLK3</accession>
<dbReference type="AlphaFoldDB" id="A0A2T1GLK3"/>
<feature type="domain" description="Macro" evidence="2">
    <location>
        <begin position="1"/>
        <end position="173"/>
    </location>
</feature>
<evidence type="ECO:0000259" key="2">
    <source>
        <dbReference type="PROSITE" id="PS51154"/>
    </source>
</evidence>
<gene>
    <name evidence="3" type="ORF">C7B77_03810</name>
</gene>
<dbReference type="Gene3D" id="3.40.220.10">
    <property type="entry name" value="Leucine Aminopeptidase, subunit E, domain 1"/>
    <property type="match status" value="1"/>
</dbReference>